<dbReference type="GO" id="GO:0008235">
    <property type="term" value="F:metalloexopeptidase activity"/>
    <property type="evidence" value="ECO:0007669"/>
    <property type="project" value="InterPro"/>
</dbReference>
<feature type="domain" description="Peptidase M28" evidence="2">
    <location>
        <begin position="131"/>
        <end position="359"/>
    </location>
</feature>
<dbReference type="AlphaFoldDB" id="A0A9X3ENX0"/>
<dbReference type="PANTHER" id="PTHR12147:SF26">
    <property type="entry name" value="PEPTIDASE M28 DOMAIN-CONTAINING PROTEIN"/>
    <property type="match status" value="1"/>
</dbReference>
<evidence type="ECO:0000259" key="2">
    <source>
        <dbReference type="Pfam" id="PF04389"/>
    </source>
</evidence>
<reference evidence="3" key="1">
    <citation type="submission" date="2022-11" db="EMBL/GenBank/DDBJ databases">
        <title>Minimal conservation of predation-associated metabolite biosynthetic gene clusters underscores biosynthetic potential of Myxococcota including descriptions for ten novel species: Archangium lansinium sp. nov., Myxococcus landrumus sp. nov., Nannocystis bai.</title>
        <authorList>
            <person name="Ahearne A."/>
            <person name="Stevens C."/>
            <person name="Phillips K."/>
        </authorList>
    </citation>
    <scope>NUCLEOTIDE SEQUENCE</scope>
    <source>
        <strain evidence="3">Na p29</strain>
    </source>
</reference>
<evidence type="ECO:0000256" key="1">
    <source>
        <dbReference type="SAM" id="MobiDB-lite"/>
    </source>
</evidence>
<name>A0A9X3ENX0_9BACT</name>
<dbReference type="InterPro" id="IPR007484">
    <property type="entry name" value="Peptidase_M28"/>
</dbReference>
<comment type="caution">
    <text evidence="3">The sequence shown here is derived from an EMBL/GenBank/DDBJ whole genome shotgun (WGS) entry which is preliminary data.</text>
</comment>
<proteinExistence type="predicted"/>
<accession>A0A9X3ENX0</accession>
<dbReference type="Proteomes" id="UP001150924">
    <property type="component" value="Unassembled WGS sequence"/>
</dbReference>
<gene>
    <name evidence="3" type="ORF">OV079_16575</name>
</gene>
<dbReference type="RefSeq" id="WP_267769726.1">
    <property type="nucleotide sequence ID" value="NZ_JAPNKE010000002.1"/>
</dbReference>
<dbReference type="GO" id="GO:0006508">
    <property type="term" value="P:proteolysis"/>
    <property type="evidence" value="ECO:0007669"/>
    <property type="project" value="InterPro"/>
</dbReference>
<dbReference type="SUPFAM" id="SSF53187">
    <property type="entry name" value="Zn-dependent exopeptidases"/>
    <property type="match status" value="1"/>
</dbReference>
<keyword evidence="4" id="KW-1185">Reference proteome</keyword>
<feature type="region of interest" description="Disordered" evidence="1">
    <location>
        <begin position="23"/>
        <end position="70"/>
    </location>
</feature>
<sequence length="369" mass="38693">MTNDLRRISWLVLVCGLGCGQTGGSATAPTGSTTEGEATTTTTTTGGTTVTPTGSSTTAEPTTGEPDPCAASPQALADCIDPAAYAEDLQFIADVRTPGTPHWKAVQDLCADRLSELGYQVVLMDYGTGVNVVGRRLGKATPEQIVVVAAHYDHIADCRGADDNASGVAATLEIARLLAKTEFDRTVHVACWDEEEDGLIGSEAYVAAAKAAGDDIVVDFNFDMIAFTSAAENSQTVPVGFELVFPEAYAELEANGFRGDFVAVMSSAKANAHAAAYAAAADRIGLRRALIELPGGQETSDLFADLRRSDHAPFWDAGYPAVFLTDTSEFRYANYHCMAGPDEVANLDLEFAAAVTRATVEASAVALGM</sequence>
<dbReference type="InterPro" id="IPR045175">
    <property type="entry name" value="M28_fam"/>
</dbReference>
<dbReference type="Pfam" id="PF04389">
    <property type="entry name" value="Peptidase_M28"/>
    <property type="match status" value="1"/>
</dbReference>
<dbReference type="PANTHER" id="PTHR12147">
    <property type="entry name" value="METALLOPEPTIDASE M28 FAMILY MEMBER"/>
    <property type="match status" value="1"/>
</dbReference>
<feature type="compositionally biased region" description="Low complexity" evidence="1">
    <location>
        <begin position="24"/>
        <end position="59"/>
    </location>
</feature>
<evidence type="ECO:0000313" key="3">
    <source>
        <dbReference type="EMBL" id="MCY1007141.1"/>
    </source>
</evidence>
<dbReference type="Gene3D" id="3.40.630.10">
    <property type="entry name" value="Zn peptidases"/>
    <property type="match status" value="1"/>
</dbReference>
<protein>
    <submittedName>
        <fullName evidence="3">M20/M25/M40 family metallo-hydrolase</fullName>
    </submittedName>
</protein>
<evidence type="ECO:0000313" key="4">
    <source>
        <dbReference type="Proteomes" id="UP001150924"/>
    </source>
</evidence>
<dbReference type="EMBL" id="JAPNKE010000002">
    <property type="protein sequence ID" value="MCY1007141.1"/>
    <property type="molecule type" value="Genomic_DNA"/>
</dbReference>
<organism evidence="3 4">
    <name type="scientific">Nannocystis pusilla</name>
    <dbReference type="NCBI Taxonomy" id="889268"/>
    <lineage>
        <taxon>Bacteria</taxon>
        <taxon>Pseudomonadati</taxon>
        <taxon>Myxococcota</taxon>
        <taxon>Polyangia</taxon>
        <taxon>Nannocystales</taxon>
        <taxon>Nannocystaceae</taxon>
        <taxon>Nannocystis</taxon>
    </lineage>
</organism>